<dbReference type="EMBL" id="BAAAPC010000026">
    <property type="protein sequence ID" value="GAA2013796.1"/>
    <property type="molecule type" value="Genomic_DNA"/>
</dbReference>
<evidence type="ECO:0000256" key="1">
    <source>
        <dbReference type="SAM" id="MobiDB-lite"/>
    </source>
</evidence>
<comment type="caution">
    <text evidence="2">The sequence shown here is derived from an EMBL/GenBank/DDBJ whole genome shotgun (WGS) entry which is preliminary data.</text>
</comment>
<evidence type="ECO:0000313" key="3">
    <source>
        <dbReference type="Proteomes" id="UP001501585"/>
    </source>
</evidence>
<keyword evidence="3" id="KW-1185">Reference proteome</keyword>
<name>A0ABN2TLU3_9ACTN</name>
<feature type="compositionally biased region" description="Basic and acidic residues" evidence="1">
    <location>
        <begin position="12"/>
        <end position="21"/>
    </location>
</feature>
<feature type="region of interest" description="Disordered" evidence="1">
    <location>
        <begin position="1"/>
        <end position="48"/>
    </location>
</feature>
<accession>A0ABN2TLU3</accession>
<dbReference type="Proteomes" id="UP001501585">
    <property type="component" value="Unassembled WGS sequence"/>
</dbReference>
<protein>
    <submittedName>
        <fullName evidence="2">Uncharacterized protein</fullName>
    </submittedName>
</protein>
<feature type="compositionally biased region" description="Basic and acidic residues" evidence="1">
    <location>
        <begin position="30"/>
        <end position="40"/>
    </location>
</feature>
<evidence type="ECO:0000313" key="2">
    <source>
        <dbReference type="EMBL" id="GAA2013796.1"/>
    </source>
</evidence>
<proteinExistence type="predicted"/>
<dbReference type="Gene3D" id="3.40.50.2000">
    <property type="entry name" value="Glycogen Phosphorylase B"/>
    <property type="match status" value="2"/>
</dbReference>
<gene>
    <name evidence="2" type="ORF">GCM10009799_47690</name>
</gene>
<dbReference type="RefSeq" id="WP_425573564.1">
    <property type="nucleotide sequence ID" value="NZ_BAAAPC010000026.1"/>
</dbReference>
<reference evidence="2 3" key="1">
    <citation type="journal article" date="2019" name="Int. J. Syst. Evol. Microbiol.">
        <title>The Global Catalogue of Microorganisms (GCM) 10K type strain sequencing project: providing services to taxonomists for standard genome sequencing and annotation.</title>
        <authorList>
            <consortium name="The Broad Institute Genomics Platform"/>
            <consortium name="The Broad Institute Genome Sequencing Center for Infectious Disease"/>
            <person name="Wu L."/>
            <person name="Ma J."/>
        </authorList>
    </citation>
    <scope>NUCLEOTIDE SEQUENCE [LARGE SCALE GENOMIC DNA]</scope>
    <source>
        <strain evidence="2 3">JCM 15313</strain>
    </source>
</reference>
<organism evidence="2 3">
    <name type="scientific">Nocardiopsis rhodophaea</name>
    <dbReference type="NCBI Taxonomy" id="280238"/>
    <lineage>
        <taxon>Bacteria</taxon>
        <taxon>Bacillati</taxon>
        <taxon>Actinomycetota</taxon>
        <taxon>Actinomycetes</taxon>
        <taxon>Streptosporangiales</taxon>
        <taxon>Nocardiopsidaceae</taxon>
        <taxon>Nocardiopsis</taxon>
    </lineage>
</organism>
<sequence length="48" mass="5454">MLNQPSYAQQAERLRREKESEPTPAELVPELERLAGKYRNEASGPSLL</sequence>